<dbReference type="OrthoDB" id="5123569at2"/>
<evidence type="ECO:0000313" key="2">
    <source>
        <dbReference type="Proteomes" id="UP000218965"/>
    </source>
</evidence>
<dbReference type="KEGG" id="malk:MalAC0309_1863"/>
<reference evidence="1 2" key="2">
    <citation type="submission" date="2016-01" db="EMBL/GenBank/DDBJ databases">
        <title>Microcella alkaliphila JAM AC0309 whole genome shotgun sequence.</title>
        <authorList>
            <person name="Kurata A."/>
            <person name="Hirose Y."/>
            <person name="Kishimoto N."/>
            <person name="Kobayashi T."/>
        </authorList>
    </citation>
    <scope>NUCLEOTIDE SEQUENCE [LARGE SCALE GENOMIC DNA]</scope>
    <source>
        <strain evidence="1 2">JAM AC0309</strain>
    </source>
</reference>
<sequence>MSRRAKALIGGLVAVVVLGVLLVAAELVARSIVADRVDAELRQAFALDADDPLTASVDGPIVLLQLAQGRLDRVRAEIPGVGAGSIRADVELIAEGVALDARQPSDRVEATVRIAESDVSRLLGALGQAVVRDIQLVDGEVVLVTGFDVFGLGFELAAGVAPSIERGIVSLAPSSLALNGARVELAELRGQFGGFIDPIVDPLLAPRDICIAEALPVGLTEQRVDVLDRELVVIVSGENVALGGDDLVERGSCP</sequence>
<protein>
    <submittedName>
        <fullName evidence="1">Protein</fullName>
    </submittedName>
</protein>
<organism evidence="1 2">
    <name type="scientific">Microcella alkaliphila</name>
    <dbReference type="NCBI Taxonomy" id="279828"/>
    <lineage>
        <taxon>Bacteria</taxon>
        <taxon>Bacillati</taxon>
        <taxon>Actinomycetota</taxon>
        <taxon>Actinomycetes</taxon>
        <taxon>Micrococcales</taxon>
        <taxon>Microbacteriaceae</taxon>
        <taxon>Microcella</taxon>
    </lineage>
</organism>
<reference evidence="2" key="1">
    <citation type="submission" date="2015-12" db="EMBL/GenBank/DDBJ databases">
        <authorList>
            <person name="Shamseldin A."/>
            <person name="Moawad H."/>
            <person name="Abd El-Rahim W.M."/>
            <person name="Sadowsky M.J."/>
        </authorList>
    </citation>
    <scope>NUCLEOTIDE SEQUENCE [LARGE SCALE GENOMIC DNA]</scope>
    <source>
        <strain evidence="2">JAM AC0309</strain>
    </source>
</reference>
<dbReference type="EMBL" id="AP017315">
    <property type="protein sequence ID" value="BAU32711.1"/>
    <property type="molecule type" value="Genomic_DNA"/>
</dbReference>
<name>A0A0U4WYI2_9MICO</name>
<dbReference type="InterPro" id="IPR021373">
    <property type="entry name" value="DUF2993"/>
</dbReference>
<gene>
    <name evidence="1" type="ORF">MalAC0309_1863</name>
</gene>
<dbReference type="AlphaFoldDB" id="A0A0U4WYI2"/>
<dbReference type="Proteomes" id="UP000218965">
    <property type="component" value="Chromosome"/>
</dbReference>
<accession>A0A0U4WYI2</accession>
<evidence type="ECO:0000313" key="1">
    <source>
        <dbReference type="EMBL" id="BAU32711.1"/>
    </source>
</evidence>
<dbReference type="Pfam" id="PF11209">
    <property type="entry name" value="LmeA"/>
    <property type="match status" value="1"/>
</dbReference>
<proteinExistence type="predicted"/>
<dbReference type="RefSeq" id="WP_096422088.1">
    <property type="nucleotide sequence ID" value="NZ_AP017315.1"/>
</dbReference>